<name>A0A645C0V7_9ZZZZ</name>
<protein>
    <submittedName>
        <fullName evidence="1">Uncharacterized protein</fullName>
    </submittedName>
</protein>
<dbReference type="EMBL" id="VSSQ01023546">
    <property type="protein sequence ID" value="MPM70561.1"/>
    <property type="molecule type" value="Genomic_DNA"/>
</dbReference>
<sequence length="226" mass="23978">MLVLTHDDRVALLLRQRHRHDFLGQITSGDGGCGLLLRGQRHAVLRVALDLEIVGHVLGRLGHGIHAVLLLHQLVDEAPADGGVIHRVIAAEGAFGLGHHERRAAHALHATGDHQRGLTGLDGTRGRAHGIQARSAQTVQRGARHIRGQTCQQRRHARHVAVVLARLIGAAVDHVGHGLPVHIGVALHECLDGQRAQVVRAHACQCAAVAAKGSADGVADKGLGRH</sequence>
<evidence type="ECO:0000313" key="1">
    <source>
        <dbReference type="EMBL" id="MPM70561.1"/>
    </source>
</evidence>
<gene>
    <name evidence="1" type="ORF">SDC9_117516</name>
</gene>
<organism evidence="1">
    <name type="scientific">bioreactor metagenome</name>
    <dbReference type="NCBI Taxonomy" id="1076179"/>
    <lineage>
        <taxon>unclassified sequences</taxon>
        <taxon>metagenomes</taxon>
        <taxon>ecological metagenomes</taxon>
    </lineage>
</organism>
<accession>A0A645C0V7</accession>
<dbReference type="AlphaFoldDB" id="A0A645C0V7"/>
<comment type="caution">
    <text evidence="1">The sequence shown here is derived from an EMBL/GenBank/DDBJ whole genome shotgun (WGS) entry which is preliminary data.</text>
</comment>
<reference evidence="1" key="1">
    <citation type="submission" date="2019-08" db="EMBL/GenBank/DDBJ databases">
        <authorList>
            <person name="Kucharzyk K."/>
            <person name="Murdoch R.W."/>
            <person name="Higgins S."/>
            <person name="Loffler F."/>
        </authorList>
    </citation>
    <scope>NUCLEOTIDE SEQUENCE</scope>
</reference>
<proteinExistence type="predicted"/>